<reference evidence="1" key="1">
    <citation type="submission" date="2021-02" db="EMBL/GenBank/DDBJ databases">
        <authorList>
            <person name="Dougan E. K."/>
            <person name="Rhodes N."/>
            <person name="Thang M."/>
            <person name="Chan C."/>
        </authorList>
    </citation>
    <scope>NUCLEOTIDE SEQUENCE</scope>
</reference>
<protein>
    <submittedName>
        <fullName evidence="1">Uncharacterized protein</fullName>
    </submittedName>
</protein>
<accession>A0A812L375</accession>
<gene>
    <name evidence="1" type="ORF">SPIL2461_LOCUS3963</name>
</gene>
<name>A0A812L375_SYMPI</name>
<dbReference type="Proteomes" id="UP000649617">
    <property type="component" value="Unassembled WGS sequence"/>
</dbReference>
<keyword evidence="2" id="KW-1185">Reference proteome</keyword>
<sequence>TGGMSKAKLDRYRQDMIGLFGSGGSMDRRLQEAYRRFRNFLHRTKKYTSIDGYCTLASLSAKMGLMLFQVRPKLHMLCHLVLHLEHQLER</sequence>
<feature type="non-terminal residue" evidence="1">
    <location>
        <position position="1"/>
    </location>
</feature>
<evidence type="ECO:0000313" key="2">
    <source>
        <dbReference type="Proteomes" id="UP000649617"/>
    </source>
</evidence>
<organism evidence="1 2">
    <name type="scientific">Symbiodinium pilosum</name>
    <name type="common">Dinoflagellate</name>
    <dbReference type="NCBI Taxonomy" id="2952"/>
    <lineage>
        <taxon>Eukaryota</taxon>
        <taxon>Sar</taxon>
        <taxon>Alveolata</taxon>
        <taxon>Dinophyceae</taxon>
        <taxon>Suessiales</taxon>
        <taxon>Symbiodiniaceae</taxon>
        <taxon>Symbiodinium</taxon>
    </lineage>
</organism>
<proteinExistence type="predicted"/>
<evidence type="ECO:0000313" key="1">
    <source>
        <dbReference type="EMBL" id="CAE7238152.1"/>
    </source>
</evidence>
<feature type="non-terminal residue" evidence="1">
    <location>
        <position position="90"/>
    </location>
</feature>
<dbReference type="AlphaFoldDB" id="A0A812L375"/>
<dbReference type="EMBL" id="CAJNIZ010005026">
    <property type="protein sequence ID" value="CAE7238152.1"/>
    <property type="molecule type" value="Genomic_DNA"/>
</dbReference>
<comment type="caution">
    <text evidence="1">The sequence shown here is derived from an EMBL/GenBank/DDBJ whole genome shotgun (WGS) entry which is preliminary data.</text>
</comment>